<dbReference type="SUPFAM" id="SSF52172">
    <property type="entry name" value="CheY-like"/>
    <property type="match status" value="1"/>
</dbReference>
<dbReference type="Proteomes" id="UP000244912">
    <property type="component" value="Unassembled WGS sequence"/>
</dbReference>
<keyword evidence="5" id="KW-1185">Reference proteome</keyword>
<feature type="modified residue" description="4-aspartylphosphate" evidence="2">
    <location>
        <position position="53"/>
    </location>
</feature>
<dbReference type="InterPro" id="IPR011006">
    <property type="entry name" value="CheY-like_superfamily"/>
</dbReference>
<organism evidence="4 5">
    <name type="scientific">Palleronia abyssalis</name>
    <dbReference type="NCBI Taxonomy" id="1501240"/>
    <lineage>
        <taxon>Bacteria</taxon>
        <taxon>Pseudomonadati</taxon>
        <taxon>Pseudomonadota</taxon>
        <taxon>Alphaproteobacteria</taxon>
        <taxon>Rhodobacterales</taxon>
        <taxon>Roseobacteraceae</taxon>
        <taxon>Palleronia</taxon>
    </lineage>
</organism>
<dbReference type="PANTHER" id="PTHR44591:SF25">
    <property type="entry name" value="CHEMOTAXIS TWO-COMPONENT RESPONSE REGULATOR"/>
    <property type="match status" value="1"/>
</dbReference>
<dbReference type="RefSeq" id="WP_108893412.1">
    <property type="nucleotide sequence ID" value="NZ_ONZF01000002.1"/>
</dbReference>
<dbReference type="EMBL" id="ONZF01000002">
    <property type="protein sequence ID" value="SPJ23595.1"/>
    <property type="molecule type" value="Genomic_DNA"/>
</dbReference>
<feature type="domain" description="Response regulatory" evidence="3">
    <location>
        <begin position="4"/>
        <end position="120"/>
    </location>
</feature>
<dbReference type="Gene3D" id="3.40.50.2300">
    <property type="match status" value="1"/>
</dbReference>
<dbReference type="InterPro" id="IPR001789">
    <property type="entry name" value="Sig_transdc_resp-reg_receiver"/>
</dbReference>
<gene>
    <name evidence="4" type="primary">cheY_1</name>
    <name evidence="4" type="ORF">PAA8504_01408</name>
</gene>
<keyword evidence="1 2" id="KW-0597">Phosphoprotein</keyword>
<dbReference type="InterPro" id="IPR050595">
    <property type="entry name" value="Bact_response_regulator"/>
</dbReference>
<evidence type="ECO:0000259" key="3">
    <source>
        <dbReference type="PROSITE" id="PS50110"/>
    </source>
</evidence>
<dbReference type="PANTHER" id="PTHR44591">
    <property type="entry name" value="STRESS RESPONSE REGULATOR PROTEIN 1"/>
    <property type="match status" value="1"/>
</dbReference>
<dbReference type="SMART" id="SM00448">
    <property type="entry name" value="REC"/>
    <property type="match status" value="1"/>
</dbReference>
<dbReference type="GO" id="GO:0000160">
    <property type="term" value="P:phosphorelay signal transduction system"/>
    <property type="evidence" value="ECO:0007669"/>
    <property type="project" value="InterPro"/>
</dbReference>
<sequence>MAKTVLSVDDSKSIRDMIGFTLEPNGYEVIGAGDGLEGLAALSENKVSLVVCDLNMPNMNGIEMIKKVREDRRFDGIPVVMLTTEAQKEKMLEAKEAGAAGWLVKPFNEEKLVAVVTKMIGAGQ</sequence>
<name>A0A2R8BTY6_9RHOB</name>
<dbReference type="PROSITE" id="PS50110">
    <property type="entry name" value="RESPONSE_REGULATORY"/>
    <property type="match status" value="1"/>
</dbReference>
<dbReference type="OrthoDB" id="9801602at2"/>
<reference evidence="4 5" key="1">
    <citation type="submission" date="2018-03" db="EMBL/GenBank/DDBJ databases">
        <authorList>
            <person name="Keele B.F."/>
        </authorList>
    </citation>
    <scope>NUCLEOTIDE SEQUENCE [LARGE SCALE GENOMIC DNA]</scope>
    <source>
        <strain evidence="4 5">CECT 8504</strain>
    </source>
</reference>
<accession>A0A2R8BTY6</accession>
<protein>
    <submittedName>
        <fullName evidence="4">Chemotaxis protein CheY</fullName>
    </submittedName>
</protein>
<evidence type="ECO:0000256" key="2">
    <source>
        <dbReference type="PROSITE-ProRule" id="PRU00169"/>
    </source>
</evidence>
<dbReference type="Pfam" id="PF00072">
    <property type="entry name" value="Response_reg"/>
    <property type="match status" value="1"/>
</dbReference>
<evidence type="ECO:0000313" key="4">
    <source>
        <dbReference type="EMBL" id="SPJ23595.1"/>
    </source>
</evidence>
<evidence type="ECO:0000313" key="5">
    <source>
        <dbReference type="Proteomes" id="UP000244912"/>
    </source>
</evidence>
<evidence type="ECO:0000256" key="1">
    <source>
        <dbReference type="ARBA" id="ARBA00022553"/>
    </source>
</evidence>
<dbReference type="AlphaFoldDB" id="A0A2R8BTY6"/>
<proteinExistence type="predicted"/>